<dbReference type="RefSeq" id="WP_078979991.1">
    <property type="nucleotide sequence ID" value="NZ_MWQN01000002.1"/>
</dbReference>
<dbReference type="PANTHER" id="PTHR33993:SF10">
    <property type="entry name" value="CONSERVED PROTEIN"/>
    <property type="match status" value="1"/>
</dbReference>
<dbReference type="PANTHER" id="PTHR33993">
    <property type="entry name" value="GLYOXALASE-RELATED"/>
    <property type="match status" value="1"/>
</dbReference>
<organism evidence="2 3">
    <name type="scientific">Embleya scabrispora</name>
    <dbReference type="NCBI Taxonomy" id="159449"/>
    <lineage>
        <taxon>Bacteria</taxon>
        <taxon>Bacillati</taxon>
        <taxon>Actinomycetota</taxon>
        <taxon>Actinomycetes</taxon>
        <taxon>Kitasatosporales</taxon>
        <taxon>Streptomycetaceae</taxon>
        <taxon>Embleya</taxon>
    </lineage>
</organism>
<evidence type="ECO:0000313" key="2">
    <source>
        <dbReference type="EMBL" id="OPC78786.1"/>
    </source>
</evidence>
<gene>
    <name evidence="2" type="ORF">B4N89_32070</name>
</gene>
<name>A0A1T3NPN4_9ACTN</name>
<feature type="domain" description="VOC" evidence="1">
    <location>
        <begin position="10"/>
        <end position="123"/>
    </location>
</feature>
<dbReference type="EMBL" id="MWQN01000002">
    <property type="protein sequence ID" value="OPC78786.1"/>
    <property type="molecule type" value="Genomic_DNA"/>
</dbReference>
<dbReference type="OrthoDB" id="9793039at2"/>
<dbReference type="InterPro" id="IPR004360">
    <property type="entry name" value="Glyas_Fos-R_dOase_dom"/>
</dbReference>
<dbReference type="InterPro" id="IPR052164">
    <property type="entry name" value="Anthracycline_SecMetBiosynth"/>
</dbReference>
<sequence length="259" mass="27536">MLSTDYATGAPNWLDLGSPDTDAAARFYTTIFGWDFQSAGPDAGGYGLFRQDGKPVAGLGPLTEEGVSSAWTVYFKSPDADATARAVTEGGGRVRVDPFDVMEMGRMSPLTDPAGADFAIWQPGTFQGAELVGKPTSLAWVELHGVELSAALAFYGKLFGWRTQQFEMPGMTYNVLSTAEGDQQATSFGGIVPDPHGQDAHWIVYFEVADPDDVIAEAERNGGTVTMPAADVPDVGRLAWLTDPFGAPFAIIKSVDPTA</sequence>
<accession>A0A1T3NPN4</accession>
<keyword evidence="3" id="KW-1185">Reference proteome</keyword>
<dbReference type="PROSITE" id="PS51819">
    <property type="entry name" value="VOC"/>
    <property type="match status" value="2"/>
</dbReference>
<comment type="caution">
    <text evidence="2">The sequence shown here is derived from an EMBL/GenBank/DDBJ whole genome shotgun (WGS) entry which is preliminary data.</text>
</comment>
<dbReference type="Gene3D" id="3.10.180.10">
    <property type="entry name" value="2,3-Dihydroxybiphenyl 1,2-Dioxygenase, domain 1"/>
    <property type="match status" value="2"/>
</dbReference>
<evidence type="ECO:0000313" key="3">
    <source>
        <dbReference type="Proteomes" id="UP000190037"/>
    </source>
</evidence>
<dbReference type="SUPFAM" id="SSF54593">
    <property type="entry name" value="Glyoxalase/Bleomycin resistance protein/Dihydroxybiphenyl dioxygenase"/>
    <property type="match status" value="2"/>
</dbReference>
<feature type="domain" description="VOC" evidence="1">
    <location>
        <begin position="137"/>
        <end position="254"/>
    </location>
</feature>
<dbReference type="Pfam" id="PF00903">
    <property type="entry name" value="Glyoxalase"/>
    <property type="match status" value="2"/>
</dbReference>
<dbReference type="InterPro" id="IPR029068">
    <property type="entry name" value="Glyas_Bleomycin-R_OHBP_Dase"/>
</dbReference>
<dbReference type="InterPro" id="IPR037523">
    <property type="entry name" value="VOC_core"/>
</dbReference>
<protein>
    <submittedName>
        <fullName evidence="2">Hydroxylase</fullName>
    </submittedName>
</protein>
<reference evidence="2 3" key="1">
    <citation type="submission" date="2017-03" db="EMBL/GenBank/DDBJ databases">
        <title>Draft genome sequence of Streptomyces scabrisporus NF3, endophyte isolated from Amphipterygium adstringens.</title>
        <authorList>
            <person name="Vazquez M."/>
            <person name="Ceapa C.D."/>
            <person name="Rodriguez Luna D."/>
            <person name="Sanchez Esquivel S."/>
        </authorList>
    </citation>
    <scope>NUCLEOTIDE SEQUENCE [LARGE SCALE GENOMIC DNA]</scope>
    <source>
        <strain evidence="2 3">NF3</strain>
    </source>
</reference>
<proteinExistence type="predicted"/>
<dbReference type="AlphaFoldDB" id="A0A1T3NPN4"/>
<dbReference type="Proteomes" id="UP000190037">
    <property type="component" value="Unassembled WGS sequence"/>
</dbReference>
<evidence type="ECO:0000259" key="1">
    <source>
        <dbReference type="PROSITE" id="PS51819"/>
    </source>
</evidence>
<dbReference type="CDD" id="cd07247">
    <property type="entry name" value="SgaA_N_like"/>
    <property type="match status" value="2"/>
</dbReference>